<comment type="subcellular location">
    <subcellularLocation>
        <location evidence="1">Cell membrane</location>
        <topology evidence="1">Multi-pass membrane protein</topology>
    </subcellularLocation>
</comment>
<keyword evidence="7" id="KW-0406">Ion transport</keyword>
<feature type="transmembrane region" description="Helical" evidence="9">
    <location>
        <begin position="7"/>
        <end position="28"/>
    </location>
</feature>
<evidence type="ECO:0000256" key="8">
    <source>
        <dbReference type="ARBA" id="ARBA00023136"/>
    </source>
</evidence>
<reference evidence="10" key="1">
    <citation type="submission" date="2023-02" db="EMBL/GenBank/DDBJ databases">
        <title>Description of Roseinatronobacter alkalisoli sp. nov., an alkaliphilic bacerium isolated from soda soil.</title>
        <authorList>
            <person name="Wei W."/>
        </authorList>
    </citation>
    <scope>NUCLEOTIDE SEQUENCE</scope>
    <source>
        <strain evidence="10">HJB301</strain>
    </source>
</reference>
<evidence type="ECO:0000256" key="1">
    <source>
        <dbReference type="ARBA" id="ARBA00004651"/>
    </source>
</evidence>
<keyword evidence="6 9" id="KW-1133">Transmembrane helix</keyword>
<evidence type="ECO:0000256" key="4">
    <source>
        <dbReference type="ARBA" id="ARBA00022475"/>
    </source>
</evidence>
<proteinExistence type="inferred from homology"/>
<accession>A0ABT5T7Z5</accession>
<feature type="transmembrane region" description="Helical" evidence="9">
    <location>
        <begin position="356"/>
        <end position="377"/>
    </location>
</feature>
<sequence>MAQRSRGTVILLVLVAVTAVAMIVPAAVGFTLREHESARAFLYSAFLLASFTALIYLANKSRKPRERLISHPFFVLSAAYVLLPVLMSIPLTEAVPGLRFADAWFEMLSSFTTTGATLLDNPVPRSVHLWRAIVGWLGGLFVLVYVIAILAPMNMGGFEVLAVRNERQTAGPALSKQLLSEDNNAAAPDATLQRLRLQVGLIAPLYAGLTLLLWVALSIAGNPPLVALILAMSALSTSGIVPGPGWDVAALTFSSEFLLLVFLVLGLSRTFWLAGARGHGARLNWRQIELTFAGVLLAGLCGLFVLGFAFGDDGNSLNRFLRELWSVVFNGLSFLTTTGFISSATDLRSGFFAGPAGIVLLGLALIGGGVATTAGGLKLMRIFALMWQAKYELQHLVHPAAVGGDGAHMRGLRTEGAFSAWLFLLIFILGLGLVMAALSILGSTMEDALSYAVAALTTTGPLVQIAGSVPLTWTELGDAQRAVLGAGMLLGRLEFLLLLSVLWPRS</sequence>
<dbReference type="EMBL" id="JAQZSM010000006">
    <property type="protein sequence ID" value="MDD7971242.1"/>
    <property type="molecule type" value="Genomic_DNA"/>
</dbReference>
<dbReference type="Pfam" id="PF02386">
    <property type="entry name" value="TrkH"/>
    <property type="match status" value="2"/>
</dbReference>
<dbReference type="PANTHER" id="PTHR32024">
    <property type="entry name" value="TRK SYSTEM POTASSIUM UPTAKE PROTEIN TRKG-RELATED"/>
    <property type="match status" value="1"/>
</dbReference>
<feature type="transmembrane region" description="Helical" evidence="9">
    <location>
        <begin position="71"/>
        <end position="91"/>
    </location>
</feature>
<evidence type="ECO:0000256" key="5">
    <source>
        <dbReference type="ARBA" id="ARBA00022692"/>
    </source>
</evidence>
<feature type="transmembrane region" description="Helical" evidence="9">
    <location>
        <begin position="418"/>
        <end position="442"/>
    </location>
</feature>
<comment type="caution">
    <text evidence="10">The sequence shown here is derived from an EMBL/GenBank/DDBJ whole genome shotgun (WGS) entry which is preliminary data.</text>
</comment>
<dbReference type="PANTHER" id="PTHR32024:SF2">
    <property type="entry name" value="TRK SYSTEM POTASSIUM UPTAKE PROTEIN TRKG-RELATED"/>
    <property type="match status" value="1"/>
</dbReference>
<organism evidence="10 11">
    <name type="scientific">Roseinatronobacter alkalisoli</name>
    <dbReference type="NCBI Taxonomy" id="3028235"/>
    <lineage>
        <taxon>Bacteria</taxon>
        <taxon>Pseudomonadati</taxon>
        <taxon>Pseudomonadota</taxon>
        <taxon>Alphaproteobacteria</taxon>
        <taxon>Rhodobacterales</taxon>
        <taxon>Paracoccaceae</taxon>
        <taxon>Roseinatronobacter</taxon>
    </lineage>
</organism>
<name>A0ABT5T7Z5_9RHOB</name>
<gene>
    <name evidence="10" type="ORF">PUT78_09015</name>
</gene>
<comment type="similarity">
    <text evidence="2">Belongs to the TrkH potassium transport family.</text>
</comment>
<feature type="transmembrane region" description="Helical" evidence="9">
    <location>
        <begin position="199"/>
        <end position="219"/>
    </location>
</feature>
<protein>
    <submittedName>
        <fullName evidence="10">Potassium transporter TrkG</fullName>
    </submittedName>
</protein>
<evidence type="ECO:0000256" key="7">
    <source>
        <dbReference type="ARBA" id="ARBA00023065"/>
    </source>
</evidence>
<evidence type="ECO:0000256" key="2">
    <source>
        <dbReference type="ARBA" id="ARBA00009137"/>
    </source>
</evidence>
<dbReference type="RefSeq" id="WP_274351918.1">
    <property type="nucleotide sequence ID" value="NZ_JAQZSM010000006.1"/>
</dbReference>
<keyword evidence="5 9" id="KW-0812">Transmembrane</keyword>
<feature type="transmembrane region" description="Helical" evidence="9">
    <location>
        <begin position="448"/>
        <end position="471"/>
    </location>
</feature>
<feature type="transmembrane region" description="Helical" evidence="9">
    <location>
        <begin position="290"/>
        <end position="311"/>
    </location>
</feature>
<keyword evidence="3" id="KW-0813">Transport</keyword>
<evidence type="ECO:0000313" key="10">
    <source>
        <dbReference type="EMBL" id="MDD7971242.1"/>
    </source>
</evidence>
<evidence type="ECO:0000313" key="11">
    <source>
        <dbReference type="Proteomes" id="UP001431784"/>
    </source>
</evidence>
<evidence type="ECO:0000256" key="3">
    <source>
        <dbReference type="ARBA" id="ARBA00022448"/>
    </source>
</evidence>
<feature type="transmembrane region" description="Helical" evidence="9">
    <location>
        <begin position="323"/>
        <end position="344"/>
    </location>
</feature>
<feature type="transmembrane region" description="Helical" evidence="9">
    <location>
        <begin position="129"/>
        <end position="151"/>
    </location>
</feature>
<feature type="transmembrane region" description="Helical" evidence="9">
    <location>
        <begin position="40"/>
        <end position="59"/>
    </location>
</feature>
<keyword evidence="11" id="KW-1185">Reference proteome</keyword>
<evidence type="ECO:0000256" key="9">
    <source>
        <dbReference type="SAM" id="Phobius"/>
    </source>
</evidence>
<keyword evidence="8 9" id="KW-0472">Membrane</keyword>
<dbReference type="InterPro" id="IPR003445">
    <property type="entry name" value="Cat_transpt"/>
</dbReference>
<dbReference type="Proteomes" id="UP001431784">
    <property type="component" value="Unassembled WGS sequence"/>
</dbReference>
<keyword evidence="4" id="KW-1003">Cell membrane</keyword>
<evidence type="ECO:0000256" key="6">
    <source>
        <dbReference type="ARBA" id="ARBA00022989"/>
    </source>
</evidence>
<feature type="transmembrane region" description="Helical" evidence="9">
    <location>
        <begin position="483"/>
        <end position="503"/>
    </location>
</feature>